<keyword evidence="3" id="KW-1185">Reference proteome</keyword>
<organism evidence="2 3">
    <name type="scientific">Marivirga aurantiaca</name>
    <dbReference type="NCBI Taxonomy" id="2802615"/>
    <lineage>
        <taxon>Bacteria</taxon>
        <taxon>Pseudomonadati</taxon>
        <taxon>Bacteroidota</taxon>
        <taxon>Cytophagia</taxon>
        <taxon>Cytophagales</taxon>
        <taxon>Marivirgaceae</taxon>
        <taxon>Marivirga</taxon>
    </lineage>
</organism>
<dbReference type="SUPFAM" id="SSF51735">
    <property type="entry name" value="NAD(P)-binding Rossmann-fold domains"/>
    <property type="match status" value="1"/>
</dbReference>
<dbReference type="Gene3D" id="3.40.50.720">
    <property type="entry name" value="NAD(P)-binding Rossmann-like Domain"/>
    <property type="match status" value="1"/>
</dbReference>
<reference evidence="2" key="1">
    <citation type="submission" date="2021-01" db="EMBL/GenBank/DDBJ databases">
        <title>Marivirga aurantiaca sp. nov., isolated from intertidal surface sediments.</title>
        <authorList>
            <person name="Zhang M."/>
        </authorList>
    </citation>
    <scope>NUCLEOTIDE SEQUENCE</scope>
    <source>
        <strain evidence="2">S37H4</strain>
    </source>
</reference>
<proteinExistence type="predicted"/>
<dbReference type="AlphaFoldDB" id="A0A934WZH4"/>
<dbReference type="GO" id="GO:0009423">
    <property type="term" value="P:chorismate biosynthetic process"/>
    <property type="evidence" value="ECO:0007669"/>
    <property type="project" value="TreeGrafter"/>
</dbReference>
<dbReference type="GO" id="GO:0004764">
    <property type="term" value="F:shikimate 3-dehydrogenase (NADP+) activity"/>
    <property type="evidence" value="ECO:0007669"/>
    <property type="project" value="InterPro"/>
</dbReference>
<dbReference type="GO" id="GO:0019632">
    <property type="term" value="P:shikimate metabolic process"/>
    <property type="evidence" value="ECO:0007669"/>
    <property type="project" value="TreeGrafter"/>
</dbReference>
<sequence length="288" mass="31504">MSTQNSGYKVNLNIESKFLYSTSGSQSSIEKHNEALKKLGLNLIYFTFPDEVSPETYTALLKSPIARGGAVTGKGGLKSTIIPFLDEVEPLAIKTLAVNTVVNNSGKLYGYNTDAFGLKTALVKGIEASAQKIKSAVIYGNGGVSGVAFHVLQELGIKVTMTGRNPELVLEKKKALGIASVEHFEGPYDLVVDATPISSNPDFLEAKGFADLLEGCKMVFCHNMPEKDNKTNHLQAYCNQKPIRFIPGKWMYAAQLIKQFQLYFEGYQHADGLSPITEKDIAEAWNLE</sequence>
<dbReference type="PANTHER" id="PTHR21089:SF1">
    <property type="entry name" value="BIFUNCTIONAL 3-DEHYDROQUINATE DEHYDRATASE_SHIKIMATE DEHYDROGENASE, CHLOROPLASTIC"/>
    <property type="match status" value="1"/>
</dbReference>
<dbReference type="SUPFAM" id="SSF53223">
    <property type="entry name" value="Aminoacid dehydrogenase-like, N-terminal domain"/>
    <property type="match status" value="1"/>
</dbReference>
<dbReference type="PANTHER" id="PTHR21089">
    <property type="entry name" value="SHIKIMATE DEHYDROGENASE"/>
    <property type="match status" value="1"/>
</dbReference>
<protein>
    <submittedName>
        <fullName evidence="2">Shikimate dehydrogenase</fullName>
    </submittedName>
</protein>
<dbReference type="InterPro" id="IPR022893">
    <property type="entry name" value="Shikimate_DH_fam"/>
</dbReference>
<dbReference type="Proteomes" id="UP000611723">
    <property type="component" value="Unassembled WGS sequence"/>
</dbReference>
<keyword evidence="1" id="KW-0560">Oxidoreductase</keyword>
<evidence type="ECO:0000313" key="3">
    <source>
        <dbReference type="Proteomes" id="UP000611723"/>
    </source>
</evidence>
<evidence type="ECO:0000313" key="2">
    <source>
        <dbReference type="EMBL" id="MBK6266069.1"/>
    </source>
</evidence>
<dbReference type="RefSeq" id="WP_201431750.1">
    <property type="nucleotide sequence ID" value="NZ_JAEQBW010000006.1"/>
</dbReference>
<dbReference type="InterPro" id="IPR036291">
    <property type="entry name" value="NAD(P)-bd_dom_sf"/>
</dbReference>
<name>A0A934WZH4_9BACT</name>
<dbReference type="EMBL" id="JAEQBW010000006">
    <property type="protein sequence ID" value="MBK6266069.1"/>
    <property type="molecule type" value="Genomic_DNA"/>
</dbReference>
<dbReference type="InterPro" id="IPR046346">
    <property type="entry name" value="Aminoacid_DH-like_N_sf"/>
</dbReference>
<evidence type="ECO:0000256" key="1">
    <source>
        <dbReference type="ARBA" id="ARBA00023002"/>
    </source>
</evidence>
<accession>A0A934WZH4</accession>
<gene>
    <name evidence="2" type="ORF">JKA74_13580</name>
</gene>
<comment type="caution">
    <text evidence="2">The sequence shown here is derived from an EMBL/GenBank/DDBJ whole genome shotgun (WGS) entry which is preliminary data.</text>
</comment>
<dbReference type="Gene3D" id="3.40.50.10860">
    <property type="entry name" value="Leucine Dehydrogenase, chain A, domain 1"/>
    <property type="match status" value="1"/>
</dbReference>